<name>A0A437R0T1_9GAMM</name>
<dbReference type="PROSITE" id="PS51257">
    <property type="entry name" value="PROKAR_LIPOPROTEIN"/>
    <property type="match status" value="1"/>
</dbReference>
<keyword evidence="15" id="KW-1185">Reference proteome</keyword>
<reference evidence="14 15" key="1">
    <citation type="submission" date="2019-01" db="EMBL/GenBank/DDBJ databases">
        <authorList>
            <person name="Chen W.-M."/>
        </authorList>
    </citation>
    <scope>NUCLEOTIDE SEQUENCE [LARGE SCALE GENOMIC DNA]</scope>
    <source>
        <strain evidence="14 15">KYPC3</strain>
    </source>
</reference>
<dbReference type="Gene3D" id="3.10.520.10">
    <property type="entry name" value="ApbE-like domains"/>
    <property type="match status" value="1"/>
</dbReference>
<keyword evidence="7 11" id="KW-0274">FAD</keyword>
<evidence type="ECO:0000256" key="7">
    <source>
        <dbReference type="ARBA" id="ARBA00022827"/>
    </source>
</evidence>
<evidence type="ECO:0000256" key="9">
    <source>
        <dbReference type="ARBA" id="ARBA00031306"/>
    </source>
</evidence>
<comment type="function">
    <text evidence="13">Flavin transferase that catalyzes the transfer of the FMN moiety of FAD and its covalent binding to the hydroxyl group of a threonine residue in a target flavoprotein.</text>
</comment>
<evidence type="ECO:0000256" key="1">
    <source>
        <dbReference type="ARBA" id="ARBA00008282"/>
    </source>
</evidence>
<dbReference type="PANTHER" id="PTHR30040">
    <property type="entry name" value="THIAMINE BIOSYNTHESIS LIPOPROTEIN APBE"/>
    <property type="match status" value="1"/>
</dbReference>
<comment type="subcellular location">
    <subcellularLocation>
        <location evidence="13">Cell inner membrane</location>
        <topology evidence="13">Lipid-anchor</topology>
        <orientation evidence="13">Periplasmic side</orientation>
    </subcellularLocation>
</comment>
<dbReference type="Pfam" id="PF02424">
    <property type="entry name" value="ApbE"/>
    <property type="match status" value="1"/>
</dbReference>
<keyword evidence="4 11" id="KW-0285">Flavoprotein</keyword>
<dbReference type="SUPFAM" id="SSF143631">
    <property type="entry name" value="ApbE-like"/>
    <property type="match status" value="1"/>
</dbReference>
<evidence type="ECO:0000313" key="14">
    <source>
        <dbReference type="EMBL" id="RVU40379.1"/>
    </source>
</evidence>
<protein>
    <recommendedName>
        <fullName evidence="3 11">FAD:protein FMN transferase</fullName>
        <ecNumber evidence="2 11">2.7.1.180</ecNumber>
    </recommendedName>
    <alternativeName>
        <fullName evidence="9 11">Flavin transferase</fullName>
    </alternativeName>
</protein>
<dbReference type="GO" id="GO:0046872">
    <property type="term" value="F:metal ion binding"/>
    <property type="evidence" value="ECO:0007669"/>
    <property type="project" value="UniProtKB-UniRule"/>
</dbReference>
<accession>A0A437R0T1</accession>
<comment type="caution">
    <text evidence="14">The sequence shown here is derived from an EMBL/GenBank/DDBJ whole genome shotgun (WGS) entry which is preliminary data.</text>
</comment>
<dbReference type="GO" id="GO:0005886">
    <property type="term" value="C:plasma membrane"/>
    <property type="evidence" value="ECO:0007669"/>
    <property type="project" value="UniProtKB-SubCell"/>
</dbReference>
<dbReference type="OrthoDB" id="9778595at2"/>
<keyword evidence="5 11" id="KW-0808">Transferase</keyword>
<dbReference type="InterPro" id="IPR024932">
    <property type="entry name" value="ApbE"/>
</dbReference>
<dbReference type="GO" id="GO:0016740">
    <property type="term" value="F:transferase activity"/>
    <property type="evidence" value="ECO:0007669"/>
    <property type="project" value="UniProtKB-UniRule"/>
</dbReference>
<evidence type="ECO:0000256" key="5">
    <source>
        <dbReference type="ARBA" id="ARBA00022679"/>
    </source>
</evidence>
<evidence type="ECO:0000256" key="6">
    <source>
        <dbReference type="ARBA" id="ARBA00022723"/>
    </source>
</evidence>
<evidence type="ECO:0000256" key="3">
    <source>
        <dbReference type="ARBA" id="ARBA00016337"/>
    </source>
</evidence>
<keyword evidence="13" id="KW-0449">Lipoprotein</keyword>
<comment type="catalytic activity">
    <reaction evidence="10 11 13">
        <text>L-threonyl-[protein] + FAD = FMN-L-threonyl-[protein] + AMP + H(+)</text>
        <dbReference type="Rhea" id="RHEA:36847"/>
        <dbReference type="Rhea" id="RHEA-COMP:11060"/>
        <dbReference type="Rhea" id="RHEA-COMP:11061"/>
        <dbReference type="ChEBI" id="CHEBI:15378"/>
        <dbReference type="ChEBI" id="CHEBI:30013"/>
        <dbReference type="ChEBI" id="CHEBI:57692"/>
        <dbReference type="ChEBI" id="CHEBI:74257"/>
        <dbReference type="ChEBI" id="CHEBI:456215"/>
        <dbReference type="EC" id="2.7.1.180"/>
    </reaction>
</comment>
<keyword evidence="8 11" id="KW-0460">Magnesium</keyword>
<organism evidence="14 15">
    <name type="scientific">Rheinheimera riviphila</name>
    <dbReference type="NCBI Taxonomy" id="1834037"/>
    <lineage>
        <taxon>Bacteria</taxon>
        <taxon>Pseudomonadati</taxon>
        <taxon>Pseudomonadota</taxon>
        <taxon>Gammaproteobacteria</taxon>
        <taxon>Chromatiales</taxon>
        <taxon>Chromatiaceae</taxon>
        <taxon>Rheinheimera</taxon>
    </lineage>
</organism>
<feature type="binding site" evidence="12">
    <location>
        <position position="294"/>
    </location>
    <ligand>
        <name>Mg(2+)</name>
        <dbReference type="ChEBI" id="CHEBI:18420"/>
    </ligand>
</feature>
<evidence type="ECO:0000256" key="11">
    <source>
        <dbReference type="PIRNR" id="PIRNR006268"/>
    </source>
</evidence>
<proteinExistence type="inferred from homology"/>
<evidence type="ECO:0000256" key="8">
    <source>
        <dbReference type="ARBA" id="ARBA00022842"/>
    </source>
</evidence>
<evidence type="ECO:0000256" key="12">
    <source>
        <dbReference type="PIRSR" id="PIRSR006268-2"/>
    </source>
</evidence>
<evidence type="ECO:0000313" key="15">
    <source>
        <dbReference type="Proteomes" id="UP000283077"/>
    </source>
</evidence>
<sequence length="342" mass="37597">MWAISKRLTTVLCCCAIGVGCTPADPLKKFSGPAQGATYNISYWSDQPVDQAALQQQITAELERIDLAMSNYRPDSTIEKFNQLQTMEPVEVGTELVQLVAQARFVSSQSQGCYDLTVKPLFDLWGFKADQFHHPTPEQLEQTMQSIGMAKIHESGAGMLAKQLPQLRLDVSSIAQGWTVGQLAKIVEQAGIENYLVEVGGELLVRGKKPEQQDWRVAIEKPLPGAQTLQKIITVKQNEPLAVMTSGTYRHYFDADGVRYSHVLDARTGSPVKHQTVSTTVLIEDPTLGDAWSTAFLCLGSKDGKPVADRLGLKVLFIDQQADELIEISSDALHKSQAVSLQ</sequence>
<dbReference type="AlphaFoldDB" id="A0A437R0T1"/>
<dbReference type="EC" id="2.7.1.180" evidence="2 11"/>
<evidence type="ECO:0000256" key="10">
    <source>
        <dbReference type="ARBA" id="ARBA00048540"/>
    </source>
</evidence>
<gene>
    <name evidence="14" type="ORF">EOE67_06870</name>
</gene>
<feature type="binding site" evidence="12">
    <location>
        <position position="173"/>
    </location>
    <ligand>
        <name>Mg(2+)</name>
        <dbReference type="ChEBI" id="CHEBI:18420"/>
    </ligand>
</feature>
<comment type="similarity">
    <text evidence="1 11 13">Belongs to the ApbE family.</text>
</comment>
<keyword evidence="13" id="KW-0997">Cell inner membrane</keyword>
<dbReference type="PANTHER" id="PTHR30040:SF2">
    <property type="entry name" value="FAD:PROTEIN FMN TRANSFERASE"/>
    <property type="match status" value="1"/>
</dbReference>
<feature type="binding site" evidence="12">
    <location>
        <position position="290"/>
    </location>
    <ligand>
        <name>Mg(2+)</name>
        <dbReference type="ChEBI" id="CHEBI:18420"/>
    </ligand>
</feature>
<dbReference type="PIRSF" id="PIRSF006268">
    <property type="entry name" value="ApbE"/>
    <property type="match status" value="1"/>
</dbReference>
<dbReference type="Proteomes" id="UP000283077">
    <property type="component" value="Unassembled WGS sequence"/>
</dbReference>
<evidence type="ECO:0000256" key="2">
    <source>
        <dbReference type="ARBA" id="ARBA00011955"/>
    </source>
</evidence>
<dbReference type="InterPro" id="IPR003374">
    <property type="entry name" value="ApbE-like_sf"/>
</dbReference>
<dbReference type="EMBL" id="SACS01000005">
    <property type="protein sequence ID" value="RVU40379.1"/>
    <property type="molecule type" value="Genomic_DNA"/>
</dbReference>
<evidence type="ECO:0000256" key="13">
    <source>
        <dbReference type="RuleBase" id="RU363002"/>
    </source>
</evidence>
<evidence type="ECO:0000256" key="4">
    <source>
        <dbReference type="ARBA" id="ARBA00022630"/>
    </source>
</evidence>
<comment type="cofactor">
    <cofactor evidence="12">
        <name>Mg(2+)</name>
        <dbReference type="ChEBI" id="CHEBI:18420"/>
    </cofactor>
    <cofactor evidence="12">
        <name>Mn(2+)</name>
        <dbReference type="ChEBI" id="CHEBI:29035"/>
    </cofactor>
    <text evidence="12">Magnesium. Can also use manganese.</text>
</comment>
<keyword evidence="13" id="KW-0472">Membrane</keyword>
<keyword evidence="13" id="KW-1003">Cell membrane</keyword>
<keyword evidence="6 11" id="KW-0479">Metal-binding</keyword>